<proteinExistence type="predicted"/>
<reference evidence="3" key="1">
    <citation type="journal article" date="2019" name="Int. J. Syst. Evol. Microbiol.">
        <title>The Global Catalogue of Microorganisms (GCM) 10K type strain sequencing project: providing services to taxonomists for standard genome sequencing and annotation.</title>
        <authorList>
            <consortium name="The Broad Institute Genomics Platform"/>
            <consortium name="The Broad Institute Genome Sequencing Center for Infectious Disease"/>
            <person name="Wu L."/>
            <person name="Ma J."/>
        </authorList>
    </citation>
    <scope>NUCLEOTIDE SEQUENCE [LARGE SCALE GENOMIC DNA]</scope>
    <source>
        <strain evidence="3">JCM 16904</strain>
    </source>
</reference>
<evidence type="ECO:0000313" key="2">
    <source>
        <dbReference type="EMBL" id="GAA3701530.1"/>
    </source>
</evidence>
<feature type="signal peptide" evidence="1">
    <location>
        <begin position="1"/>
        <end position="20"/>
    </location>
</feature>
<evidence type="ECO:0008006" key="4">
    <source>
        <dbReference type="Google" id="ProtNLM"/>
    </source>
</evidence>
<organism evidence="2 3">
    <name type="scientific">Nonomuraea antimicrobica</name>
    <dbReference type="NCBI Taxonomy" id="561173"/>
    <lineage>
        <taxon>Bacteria</taxon>
        <taxon>Bacillati</taxon>
        <taxon>Actinomycetota</taxon>
        <taxon>Actinomycetes</taxon>
        <taxon>Streptosporangiales</taxon>
        <taxon>Streptosporangiaceae</taxon>
        <taxon>Nonomuraea</taxon>
    </lineage>
</organism>
<dbReference type="Proteomes" id="UP001500902">
    <property type="component" value="Unassembled WGS sequence"/>
</dbReference>
<evidence type="ECO:0000313" key="3">
    <source>
        <dbReference type="Proteomes" id="UP001500902"/>
    </source>
</evidence>
<name>A0ABP7DAD4_9ACTN</name>
<gene>
    <name evidence="2" type="ORF">GCM10022224_079250</name>
</gene>
<keyword evidence="1" id="KW-0732">Signal</keyword>
<accession>A0ABP7DAD4</accession>
<sequence>MGGPACRMPLSVAAAFPVVASSGAFDGSGVAAASAGGLRLGGWPAWWTVRVQKVAWGEGGKAGWSVTERRTMRRVARSLTRVGVEGPALAGVFAQPGLT</sequence>
<feature type="chain" id="PRO_5045981774" description="Secreted protein" evidence="1">
    <location>
        <begin position="21"/>
        <end position="99"/>
    </location>
</feature>
<comment type="caution">
    <text evidence="2">The sequence shown here is derived from an EMBL/GenBank/DDBJ whole genome shotgun (WGS) entry which is preliminary data.</text>
</comment>
<protein>
    <recommendedName>
        <fullName evidence="4">Secreted protein</fullName>
    </recommendedName>
</protein>
<evidence type="ECO:0000256" key="1">
    <source>
        <dbReference type="SAM" id="SignalP"/>
    </source>
</evidence>
<keyword evidence="3" id="KW-1185">Reference proteome</keyword>
<dbReference type="EMBL" id="BAAAZP010000163">
    <property type="protein sequence ID" value="GAA3701530.1"/>
    <property type="molecule type" value="Genomic_DNA"/>
</dbReference>